<evidence type="ECO:0000256" key="2">
    <source>
        <dbReference type="ARBA" id="ARBA00022448"/>
    </source>
</evidence>
<dbReference type="PANTHER" id="PTHR47151">
    <property type="entry name" value="LEU/ILE/VAL-BINDING ABC TRANSPORTER SUBUNIT"/>
    <property type="match status" value="1"/>
</dbReference>
<proteinExistence type="inferred from homology"/>
<dbReference type="AlphaFoldDB" id="A0A7L5AGV1"/>
<dbReference type="PRINTS" id="PR00337">
    <property type="entry name" value="LEUILEVALBP"/>
</dbReference>
<comment type="similarity">
    <text evidence="1">Belongs to the leucine-binding protein family.</text>
</comment>
<keyword evidence="4" id="KW-0029">Amino-acid transport</keyword>
<feature type="chain" id="PRO_5029647671" evidence="5">
    <location>
        <begin position="26"/>
        <end position="391"/>
    </location>
</feature>
<evidence type="ECO:0000259" key="6">
    <source>
        <dbReference type="Pfam" id="PF13458"/>
    </source>
</evidence>
<dbReference type="InterPro" id="IPR000709">
    <property type="entry name" value="Leu_Ile_Val-bd"/>
</dbReference>
<keyword evidence="8" id="KW-1185">Reference proteome</keyword>
<dbReference type="PROSITE" id="PS51257">
    <property type="entry name" value="PROKAR_LIPOPROTEIN"/>
    <property type="match status" value="1"/>
</dbReference>
<dbReference type="EMBL" id="CP017146">
    <property type="protein sequence ID" value="QHO68995.1"/>
    <property type="molecule type" value="Genomic_DNA"/>
</dbReference>
<dbReference type="InterPro" id="IPR028082">
    <property type="entry name" value="Peripla_BP_I"/>
</dbReference>
<evidence type="ECO:0000256" key="1">
    <source>
        <dbReference type="ARBA" id="ARBA00010062"/>
    </source>
</evidence>
<sequence length="391" mass="40242">MKTPRRTTALLGIAAAVLLATTACSGGLLGGDSEPDGEAEAGPIKIGMVIPISGSSAPTGAYMENGAQLAVNEINDAGGILDGRMLELLVEDEACDAQQGVASANKLVSSEVVVSVGGYCSGATLPQLPIFGGANVPMIIPAANSQDLVREGLDNVFLINGTGLQQSTAALDFITKSGYTMVALVDDNTSYSTDITTETESQITEDGTAEVVLNTSVNAGESDYSAVVRDITGSGAEIVYWTGYYQEGGLIVDQLRQAGYTGDIMVADGSADATLAEIAGDAAEGVFATMTPTPDTLEGAEEWIANYEAEFDAAPGPYSTQSYDAVRLAAEAIETAGSTDGDEIIAALEGISGFDMFSGPLEFTDEHTLSNGGFVILKMEGGKFILEDSLS</sequence>
<dbReference type="SUPFAM" id="SSF53822">
    <property type="entry name" value="Periplasmic binding protein-like I"/>
    <property type="match status" value="1"/>
</dbReference>
<feature type="domain" description="Leucine-binding protein" evidence="6">
    <location>
        <begin position="43"/>
        <end position="374"/>
    </location>
</feature>
<dbReference type="GO" id="GO:0006865">
    <property type="term" value="P:amino acid transport"/>
    <property type="evidence" value="ECO:0007669"/>
    <property type="project" value="UniProtKB-KW"/>
</dbReference>
<dbReference type="RefSeq" id="WP_161885356.1">
    <property type="nucleotide sequence ID" value="NZ_CP017146.1"/>
</dbReference>
<dbReference type="InterPro" id="IPR028081">
    <property type="entry name" value="Leu-bd"/>
</dbReference>
<evidence type="ECO:0000256" key="4">
    <source>
        <dbReference type="ARBA" id="ARBA00022970"/>
    </source>
</evidence>
<keyword evidence="2" id="KW-0813">Transport</keyword>
<accession>A0A7L5AGV1</accession>
<keyword evidence="3 5" id="KW-0732">Signal</keyword>
<name>A0A7L5AGV1_9MICO</name>
<evidence type="ECO:0000313" key="8">
    <source>
        <dbReference type="Proteomes" id="UP000464507"/>
    </source>
</evidence>
<evidence type="ECO:0000313" key="7">
    <source>
        <dbReference type="EMBL" id="QHO68995.1"/>
    </source>
</evidence>
<protein>
    <submittedName>
        <fullName evidence="7">Branched chain amino acid ABC transporter substrate-binding protein</fullName>
    </submittedName>
</protein>
<reference evidence="7 8" key="1">
    <citation type="submission" date="2016-09" db="EMBL/GenBank/DDBJ databases">
        <title>Complete genome sequence of microbes from the polar regions.</title>
        <authorList>
            <person name="Liao L."/>
            <person name="Chen B."/>
        </authorList>
    </citation>
    <scope>NUCLEOTIDE SEQUENCE [LARGE SCALE GENOMIC DNA]</scope>
    <source>
        <strain evidence="7 8">ZS314</strain>
    </source>
</reference>
<gene>
    <name evidence="7" type="ORF">BHD05_04395</name>
</gene>
<dbReference type="KEGG" id="mant:BHD05_04395"/>
<dbReference type="PANTHER" id="PTHR47151:SF2">
    <property type="entry name" value="AMINO ACID BINDING PROTEIN"/>
    <property type="match status" value="1"/>
</dbReference>
<dbReference type="Pfam" id="PF13458">
    <property type="entry name" value="Peripla_BP_6"/>
    <property type="match status" value="1"/>
</dbReference>
<evidence type="ECO:0000256" key="5">
    <source>
        <dbReference type="SAM" id="SignalP"/>
    </source>
</evidence>
<dbReference type="Gene3D" id="3.40.50.2300">
    <property type="match status" value="2"/>
</dbReference>
<dbReference type="CDD" id="cd06342">
    <property type="entry name" value="PBP1_ABC_LIVBP-like"/>
    <property type="match status" value="1"/>
</dbReference>
<evidence type="ECO:0000256" key="3">
    <source>
        <dbReference type="ARBA" id="ARBA00022729"/>
    </source>
</evidence>
<dbReference type="OrthoDB" id="7337537at2"/>
<organism evidence="7 8">
    <name type="scientific">Marisediminicola antarctica</name>
    <dbReference type="NCBI Taxonomy" id="674079"/>
    <lineage>
        <taxon>Bacteria</taxon>
        <taxon>Bacillati</taxon>
        <taxon>Actinomycetota</taxon>
        <taxon>Actinomycetes</taxon>
        <taxon>Micrococcales</taxon>
        <taxon>Microbacteriaceae</taxon>
        <taxon>Marisediminicola</taxon>
    </lineage>
</organism>
<feature type="signal peptide" evidence="5">
    <location>
        <begin position="1"/>
        <end position="25"/>
    </location>
</feature>
<dbReference type="Proteomes" id="UP000464507">
    <property type="component" value="Chromosome"/>
</dbReference>